<dbReference type="CDD" id="cd14687">
    <property type="entry name" value="bZIP_ATF2"/>
    <property type="match status" value="1"/>
</dbReference>
<dbReference type="EMBL" id="SOZI01000022">
    <property type="protein sequence ID" value="TNY22644.1"/>
    <property type="molecule type" value="Genomic_DNA"/>
</dbReference>
<accession>A0A5C5G2S8</accession>
<feature type="domain" description="BZIP" evidence="6">
    <location>
        <begin position="512"/>
        <end position="575"/>
    </location>
</feature>
<feature type="compositionally biased region" description="Low complexity" evidence="5">
    <location>
        <begin position="96"/>
        <end position="113"/>
    </location>
</feature>
<feature type="compositionally biased region" description="Low complexity" evidence="5">
    <location>
        <begin position="675"/>
        <end position="696"/>
    </location>
</feature>
<keyword evidence="4" id="KW-0539">Nucleus</keyword>
<keyword evidence="3" id="KW-0804">Transcription</keyword>
<dbReference type="PANTHER" id="PTHR19304">
    <property type="entry name" value="CYCLIC-AMP RESPONSE ELEMENT BINDING PROTEIN"/>
    <property type="match status" value="1"/>
</dbReference>
<feature type="compositionally biased region" description="Polar residues" evidence="5">
    <location>
        <begin position="239"/>
        <end position="248"/>
    </location>
</feature>
<proteinExistence type="predicted"/>
<feature type="compositionally biased region" description="Low complexity" evidence="5">
    <location>
        <begin position="56"/>
        <end position="66"/>
    </location>
</feature>
<protein>
    <recommendedName>
        <fullName evidence="6">BZIP domain-containing protein</fullName>
    </recommendedName>
</protein>
<feature type="compositionally biased region" description="Acidic residues" evidence="5">
    <location>
        <begin position="777"/>
        <end position="786"/>
    </location>
</feature>
<dbReference type="AlphaFoldDB" id="A0A5C5G2S8"/>
<feature type="compositionally biased region" description="Low complexity" evidence="5">
    <location>
        <begin position="431"/>
        <end position="451"/>
    </location>
</feature>
<dbReference type="SMART" id="SM00338">
    <property type="entry name" value="BRLZ"/>
    <property type="match status" value="1"/>
</dbReference>
<dbReference type="GO" id="GO:0005634">
    <property type="term" value="C:nucleus"/>
    <property type="evidence" value="ECO:0007669"/>
    <property type="project" value="UniProtKB-SubCell"/>
</dbReference>
<reference evidence="7 8" key="1">
    <citation type="submission" date="2019-03" db="EMBL/GenBank/DDBJ databases">
        <title>Rhodosporidium diobovatum UCD-FST 08-225 genome sequencing, assembly, and annotation.</title>
        <authorList>
            <person name="Fakankun I.U."/>
            <person name="Fristensky B."/>
            <person name="Levin D.B."/>
        </authorList>
    </citation>
    <scope>NUCLEOTIDE SEQUENCE [LARGE SCALE GENOMIC DNA]</scope>
    <source>
        <strain evidence="7 8">UCD-FST 08-225</strain>
    </source>
</reference>
<comment type="subcellular location">
    <subcellularLocation>
        <location evidence="1">Nucleus</location>
    </subcellularLocation>
</comment>
<dbReference type="Pfam" id="PF00170">
    <property type="entry name" value="bZIP_1"/>
    <property type="match status" value="1"/>
</dbReference>
<feature type="region of interest" description="Disordered" evidence="5">
    <location>
        <begin position="96"/>
        <end position="121"/>
    </location>
</feature>
<evidence type="ECO:0000256" key="3">
    <source>
        <dbReference type="ARBA" id="ARBA00023163"/>
    </source>
</evidence>
<feature type="region of interest" description="Disordered" evidence="5">
    <location>
        <begin position="657"/>
        <end position="702"/>
    </location>
</feature>
<dbReference type="GO" id="GO:0003700">
    <property type="term" value="F:DNA-binding transcription factor activity"/>
    <property type="evidence" value="ECO:0007669"/>
    <property type="project" value="InterPro"/>
</dbReference>
<feature type="region of interest" description="Disordered" evidence="5">
    <location>
        <begin position="421"/>
        <end position="512"/>
    </location>
</feature>
<feature type="compositionally biased region" description="Low complexity" evidence="5">
    <location>
        <begin position="723"/>
        <end position="732"/>
    </location>
</feature>
<feature type="compositionally biased region" description="Polar residues" evidence="5">
    <location>
        <begin position="265"/>
        <end position="274"/>
    </location>
</feature>
<name>A0A5C5G2S8_9BASI</name>
<evidence type="ECO:0000256" key="5">
    <source>
        <dbReference type="SAM" id="MobiDB-lite"/>
    </source>
</evidence>
<evidence type="ECO:0000256" key="2">
    <source>
        <dbReference type="ARBA" id="ARBA00023015"/>
    </source>
</evidence>
<evidence type="ECO:0000313" key="7">
    <source>
        <dbReference type="EMBL" id="TNY22644.1"/>
    </source>
</evidence>
<feature type="region of interest" description="Disordered" evidence="5">
    <location>
        <begin position="723"/>
        <end position="803"/>
    </location>
</feature>
<dbReference type="InterPro" id="IPR051027">
    <property type="entry name" value="bZIP_transcription_factors"/>
</dbReference>
<dbReference type="Gene3D" id="1.20.5.170">
    <property type="match status" value="1"/>
</dbReference>
<dbReference type="InterPro" id="IPR004827">
    <property type="entry name" value="bZIP"/>
</dbReference>
<dbReference type="OrthoDB" id="2529377at2759"/>
<feature type="region of interest" description="Disordered" evidence="5">
    <location>
        <begin position="37"/>
        <end position="78"/>
    </location>
</feature>
<evidence type="ECO:0000259" key="6">
    <source>
        <dbReference type="PROSITE" id="PS50217"/>
    </source>
</evidence>
<dbReference type="Proteomes" id="UP000311382">
    <property type="component" value="Unassembled WGS sequence"/>
</dbReference>
<organism evidence="7 8">
    <name type="scientific">Rhodotorula diobovata</name>
    <dbReference type="NCBI Taxonomy" id="5288"/>
    <lineage>
        <taxon>Eukaryota</taxon>
        <taxon>Fungi</taxon>
        <taxon>Dikarya</taxon>
        <taxon>Basidiomycota</taxon>
        <taxon>Pucciniomycotina</taxon>
        <taxon>Microbotryomycetes</taxon>
        <taxon>Sporidiobolales</taxon>
        <taxon>Sporidiobolaceae</taxon>
        <taxon>Rhodotorula</taxon>
    </lineage>
</organism>
<feature type="region of interest" description="Disordered" evidence="5">
    <location>
        <begin position="207"/>
        <end position="274"/>
    </location>
</feature>
<evidence type="ECO:0000256" key="1">
    <source>
        <dbReference type="ARBA" id="ARBA00004123"/>
    </source>
</evidence>
<feature type="region of interest" description="Disordered" evidence="5">
    <location>
        <begin position="396"/>
        <end position="415"/>
    </location>
</feature>
<evidence type="ECO:0000256" key="4">
    <source>
        <dbReference type="ARBA" id="ARBA00023242"/>
    </source>
</evidence>
<dbReference type="STRING" id="5288.A0A5C5G2S8"/>
<keyword evidence="2" id="KW-0805">Transcription regulation</keyword>
<sequence length="803" mass="82242">MAQAGVAASPLLHDNSLAAALGGRLSPSPWSRFLSPSLFSQRSSTPTQTLPPPPAAAAATAGGSPLKESTTSTHHQPGQFTHAREINPFERSFAVVDGPAAIPPGGADGGSAALPPPPPTTAAGVVGATRLKRKRALSSPALFTPGGSAQPDFLAPPSEVDDDMRAFFQAKRPGLRCGPADLDSGIGFIATTDAAAGPAVDMVPSESTYSLRSRGSSGHNSFDSTTGSSLLGRRRALSATDSPDTSVAPSPPSPKLGSGGVDASQFGQAGSSTFTHFQPQPLAFTMPPATASMPYGDPAVLAMTTLAPSSIAPHAVVPLPFASASEPQSFEPVTMPLDPMTSFAPFPPASQAFAPVPPSSMAAPLPHGIPHPVPLHSTAPGAFAAAPPPIPLAQQHLPPIPASTHAPPSLPLGAPAFAPPAPAAFPPAPTPAAATAAKASKKASPVAGPSKPLGPAPPLVGEVAAPASAADADEDAAPAAPTRPPGKKRGRKPKNWDPTLESTVELDPEEQERQRKLALERNRIAASKSRRRKKERVELLETASTDLCTRNLALQAECRNLFTEVHALRTMLAQAHPEHSCQCPHIVGYVVRERDGGGIPAILYGASGTIDRDYTRPPRWGTDDDVFAGAVETQALHAIAGGGHSLVNLVGGRAGASYPRATSSIRSDTPGPASAYYHQQQPQGQHPQPYPQQAHGVLPPMVGASTSSAAVVRPQIPLKAPNPAAAAAAAAPTGRSSPKKGHHQPLPAQQQPHMTRGASAAAGGGGAALDAGHAELDESDESEEETVTLKSRRARAISTRTKE</sequence>
<feature type="compositionally biased region" description="Pro residues" evidence="5">
    <location>
        <begin position="421"/>
        <end position="430"/>
    </location>
</feature>
<feature type="compositionally biased region" description="Low complexity" evidence="5">
    <location>
        <begin position="744"/>
        <end position="761"/>
    </location>
</feature>
<evidence type="ECO:0000313" key="8">
    <source>
        <dbReference type="Proteomes" id="UP000311382"/>
    </source>
</evidence>
<comment type="caution">
    <text evidence="7">The sequence shown here is derived from an EMBL/GenBank/DDBJ whole genome shotgun (WGS) entry which is preliminary data.</text>
</comment>
<dbReference type="SUPFAM" id="SSF57959">
    <property type="entry name" value="Leucine zipper domain"/>
    <property type="match status" value="1"/>
</dbReference>
<dbReference type="InterPro" id="IPR046347">
    <property type="entry name" value="bZIP_sf"/>
</dbReference>
<feature type="compositionally biased region" description="Polar residues" evidence="5">
    <location>
        <begin position="207"/>
        <end position="229"/>
    </location>
</feature>
<dbReference type="PROSITE" id="PS50217">
    <property type="entry name" value="BZIP"/>
    <property type="match status" value="1"/>
</dbReference>
<gene>
    <name evidence="7" type="ORF">DMC30DRAFT_130152</name>
</gene>
<keyword evidence="8" id="KW-1185">Reference proteome</keyword>
<feature type="compositionally biased region" description="Polar residues" evidence="5">
    <location>
        <begin position="67"/>
        <end position="78"/>
    </location>
</feature>